<comment type="caution">
    <text evidence="2">The sequence shown here is derived from an EMBL/GenBank/DDBJ whole genome shotgun (WGS) entry which is preliminary data.</text>
</comment>
<proteinExistence type="predicted"/>
<dbReference type="PROSITE" id="PS50077">
    <property type="entry name" value="HEAT_REPEAT"/>
    <property type="match status" value="1"/>
</dbReference>
<name>A0A329QIT1_9BACL</name>
<dbReference type="SUPFAM" id="SSF48371">
    <property type="entry name" value="ARM repeat"/>
    <property type="match status" value="1"/>
</dbReference>
<accession>A0A329QIT1</accession>
<keyword evidence="1" id="KW-1133">Transmembrane helix</keyword>
<dbReference type="EMBL" id="QEVW01000015">
    <property type="protein sequence ID" value="RAW12203.1"/>
    <property type="molecule type" value="Genomic_DNA"/>
</dbReference>
<dbReference type="RefSeq" id="WP_113055137.1">
    <property type="nucleotide sequence ID" value="NZ_QEVW01000015.1"/>
</dbReference>
<gene>
    <name evidence="2" type="ORF">DC345_23080</name>
</gene>
<dbReference type="InterPro" id="IPR011989">
    <property type="entry name" value="ARM-like"/>
</dbReference>
<evidence type="ECO:0000313" key="2">
    <source>
        <dbReference type="EMBL" id="RAW12203.1"/>
    </source>
</evidence>
<dbReference type="Gene3D" id="1.25.10.10">
    <property type="entry name" value="Leucine-rich Repeat Variant"/>
    <property type="match status" value="1"/>
</dbReference>
<dbReference type="Proteomes" id="UP000250642">
    <property type="component" value="Unassembled WGS sequence"/>
</dbReference>
<sequence>MNDHVRMNVHLIGGQNAGWFEGKTVLLLQLSSIICGSVLVLLLCAYGYILWDKHAARRRVVVQAKWLHEFNAEGEGSALRNYFDTGELDSALLNMSGDQQAVLQGILLQRLSQGPREMELARIRFLSWRVFESSYRTRLGSRKWSVRVNTLLYVEQFHMIELLPKLEDILRSASCTPLERFIILRMYARTGYMRVLKELLRKDTLLSDSQYLQILLPLTDEMWLKLMEHFKELSYQVQCTFIDALRIRDEQTDNAISLLESLILGGDAELRTRSLQALAHVEKKDKRLLRQLLLVWNEQGDERPRSERLVVARLMGSIREEAFVPLLKRLMGDPSFQIRQEAANSLARYEQAVEELRYTASEHPDKYARQIAEETLERKQYGRKMD</sequence>
<dbReference type="AlphaFoldDB" id="A0A329QIT1"/>
<keyword evidence="1" id="KW-0472">Membrane</keyword>
<organism evidence="2 3">
    <name type="scientific">Paenibacillus taichungensis</name>
    <dbReference type="NCBI Taxonomy" id="484184"/>
    <lineage>
        <taxon>Bacteria</taxon>
        <taxon>Bacillati</taxon>
        <taxon>Bacillota</taxon>
        <taxon>Bacilli</taxon>
        <taxon>Bacillales</taxon>
        <taxon>Paenibacillaceae</taxon>
        <taxon>Paenibacillus</taxon>
    </lineage>
</organism>
<evidence type="ECO:0008006" key="4">
    <source>
        <dbReference type="Google" id="ProtNLM"/>
    </source>
</evidence>
<feature type="transmembrane region" description="Helical" evidence="1">
    <location>
        <begin position="26"/>
        <end position="49"/>
    </location>
</feature>
<evidence type="ECO:0000313" key="3">
    <source>
        <dbReference type="Proteomes" id="UP000250642"/>
    </source>
</evidence>
<protein>
    <recommendedName>
        <fullName evidence="4">HEAT repeat domain-containing protein</fullName>
    </recommendedName>
</protein>
<reference evidence="2 3" key="1">
    <citation type="submission" date="2018-04" db="EMBL/GenBank/DDBJ databases">
        <title>Paenibacillus taichungensis Genome sequencing and assembly.</title>
        <authorList>
            <person name="Xu J."/>
            <person name="Rensing C."/>
            <person name="Mazhar H.S."/>
        </authorList>
    </citation>
    <scope>NUCLEOTIDE SEQUENCE [LARGE SCALE GENOMIC DNA]</scope>
    <source>
        <strain evidence="2 3">NC1</strain>
    </source>
</reference>
<dbReference type="InterPro" id="IPR021133">
    <property type="entry name" value="HEAT_type_2"/>
</dbReference>
<keyword evidence="1" id="KW-0812">Transmembrane</keyword>
<dbReference type="Pfam" id="PF13646">
    <property type="entry name" value="HEAT_2"/>
    <property type="match status" value="1"/>
</dbReference>
<evidence type="ECO:0000256" key="1">
    <source>
        <dbReference type="SAM" id="Phobius"/>
    </source>
</evidence>
<dbReference type="InterPro" id="IPR016024">
    <property type="entry name" value="ARM-type_fold"/>
</dbReference>